<dbReference type="RefSeq" id="WP_020088805.1">
    <property type="nucleotide sequence ID" value="NZ_AZCZ01000008.1"/>
</dbReference>
<protein>
    <submittedName>
        <fullName evidence="2">XRE family transcriptional regulator</fullName>
    </submittedName>
</protein>
<dbReference type="Proteomes" id="UP000051176">
    <property type="component" value="Unassembled WGS sequence"/>
</dbReference>
<dbReference type="eggNOG" id="COG3600">
    <property type="taxonomic scope" value="Bacteria"/>
</dbReference>
<proteinExistence type="predicted"/>
<evidence type="ECO:0000313" key="3">
    <source>
        <dbReference type="Proteomes" id="UP000051176"/>
    </source>
</evidence>
<feature type="domain" description="Antitoxin SocA-like Panacea" evidence="1">
    <location>
        <begin position="32"/>
        <end position="131"/>
    </location>
</feature>
<gene>
    <name evidence="2" type="ORF">FD07_GL002210</name>
</gene>
<comment type="caution">
    <text evidence="2">The sequence shown here is derived from an EMBL/GenBank/DDBJ whole genome shotgun (WGS) entry which is preliminary data.</text>
</comment>
<reference evidence="2 3" key="1">
    <citation type="journal article" date="2015" name="Genome Announc.">
        <title>Expanding the biotechnology potential of lactobacilli through comparative genomics of 213 strains and associated genera.</title>
        <authorList>
            <person name="Sun Z."/>
            <person name="Harris H.M."/>
            <person name="McCann A."/>
            <person name="Guo C."/>
            <person name="Argimon S."/>
            <person name="Zhang W."/>
            <person name="Yang X."/>
            <person name="Jeffery I.B."/>
            <person name="Cooney J.C."/>
            <person name="Kagawa T.F."/>
            <person name="Liu W."/>
            <person name="Song Y."/>
            <person name="Salvetti E."/>
            <person name="Wrobel A."/>
            <person name="Rasinkangas P."/>
            <person name="Parkhill J."/>
            <person name="Rea M.C."/>
            <person name="O'Sullivan O."/>
            <person name="Ritari J."/>
            <person name="Douillard F.P."/>
            <person name="Paul Ross R."/>
            <person name="Yang R."/>
            <person name="Briner A.E."/>
            <person name="Felis G.E."/>
            <person name="de Vos W.M."/>
            <person name="Barrangou R."/>
            <person name="Klaenhammer T.R."/>
            <person name="Caufield P.W."/>
            <person name="Cui Y."/>
            <person name="Zhang H."/>
            <person name="O'Toole P.W."/>
        </authorList>
    </citation>
    <scope>NUCLEOTIDE SEQUENCE [LARGE SCALE GENOMIC DNA]</scope>
    <source>
        <strain evidence="2 3">ATCC 53295</strain>
    </source>
</reference>
<name>A0A0R1GV24_9LACO</name>
<evidence type="ECO:0000259" key="1">
    <source>
        <dbReference type="Pfam" id="PF13274"/>
    </source>
</evidence>
<dbReference type="InterPro" id="IPR025272">
    <property type="entry name" value="SocA_Panacea"/>
</dbReference>
<accession>A0A0R1GV24</accession>
<organism evidence="2 3">
    <name type="scientific">Levilactobacillus parabrevis ATCC 53295</name>
    <dbReference type="NCBI Taxonomy" id="1267003"/>
    <lineage>
        <taxon>Bacteria</taxon>
        <taxon>Bacillati</taxon>
        <taxon>Bacillota</taxon>
        <taxon>Bacilli</taxon>
        <taxon>Lactobacillales</taxon>
        <taxon>Lactobacillaceae</taxon>
        <taxon>Levilactobacillus</taxon>
    </lineage>
</organism>
<dbReference type="EMBL" id="AZCZ01000008">
    <property type="protein sequence ID" value="KRK37872.1"/>
    <property type="molecule type" value="Genomic_DNA"/>
</dbReference>
<evidence type="ECO:0000313" key="2">
    <source>
        <dbReference type="EMBL" id="KRK37872.1"/>
    </source>
</evidence>
<dbReference type="PATRIC" id="fig|1267003.4.peg.2326"/>
<dbReference type="Pfam" id="PF13274">
    <property type="entry name" value="SocA_Panacea"/>
    <property type="match status" value="1"/>
</dbReference>
<sequence length="155" mass="17523">MTDVFKIVNWFRVTSNADMRTIKADELTQMKVMKLLYYVQGTYLAVHGEKAFSNDIIAWKFGPVVREVHEKYSGQRGIVGNLSEDPQAIADYTSIPSDSDLGIILKAVWQAFGDMSATELMQQTHTERPWQETVPNGVITSELMTAFFKAEVVLQ</sequence>
<dbReference type="OrthoDB" id="9799173at2"/>
<keyword evidence="3" id="KW-1185">Reference proteome</keyword>
<dbReference type="AlphaFoldDB" id="A0A0R1GV24"/>
<dbReference type="STRING" id="357278.IV61_GL000184"/>